<proteinExistence type="predicted"/>
<dbReference type="EMBL" id="CP011104">
    <property type="protein sequence ID" value="AKH64388.1"/>
    <property type="molecule type" value="Genomic_DNA"/>
</dbReference>
<accession>A0A0F7LQX4</accession>
<dbReference type="PANTHER" id="PTHR34413:SF2">
    <property type="entry name" value="PROPHAGE TAIL FIBER ASSEMBLY PROTEIN HOMOLOG TFAE-RELATED"/>
    <property type="match status" value="1"/>
</dbReference>
<keyword evidence="2" id="KW-1185">Reference proteome</keyword>
<evidence type="ECO:0000313" key="1">
    <source>
        <dbReference type="EMBL" id="AKH64388.1"/>
    </source>
</evidence>
<dbReference type="InterPro" id="IPR003458">
    <property type="entry name" value="Phage_T4_Gp38_tail_assem"/>
</dbReference>
<evidence type="ECO:0000313" key="2">
    <source>
        <dbReference type="Proteomes" id="UP000034866"/>
    </source>
</evidence>
<sequence>MNEKNYIFSALNKAFYPLSLQQDYIEAGSWPNDPISVTDDIFNEFSGMPPIGKILSYGEDGLPCWEDIPPPTKEQLISIAEIQRAQFLSLANEKITPLSDAVELDMATNEEAQLLKEWKKYRIMLNRVDTSKASEIDWPISPLP</sequence>
<protein>
    <submittedName>
        <fullName evidence="1">Phage tail fiber assembly</fullName>
    </submittedName>
</protein>
<dbReference type="AlphaFoldDB" id="A0A0F7LQX4"/>
<dbReference type="Pfam" id="PF02413">
    <property type="entry name" value="Caudo_TAP"/>
    <property type="match status" value="1"/>
</dbReference>
<dbReference type="PATRIC" id="fig|230089.6.peg.3316"/>
<dbReference type="Proteomes" id="UP000034866">
    <property type="component" value="Chromosome"/>
</dbReference>
<dbReference type="PANTHER" id="PTHR34413">
    <property type="entry name" value="PROPHAGE TAIL FIBER ASSEMBLY PROTEIN HOMOLOG TFAE-RELATED-RELATED"/>
    <property type="match status" value="1"/>
</dbReference>
<reference evidence="2" key="2">
    <citation type="submission" date="2015-03" db="EMBL/GenBank/DDBJ databases">
        <title>Genome sequence of Azospirillum thiophilum strain DSM 21654T.</title>
        <authorList>
            <person name="Kwak Y."/>
            <person name="Shin J.-H."/>
        </authorList>
    </citation>
    <scope>NUCLEOTIDE SEQUENCE [LARGE SCALE GENOMIC DNA]</scope>
    <source>
        <strain evidence="2">DSM 15199</strain>
    </source>
</reference>
<name>A0A0F7LQX4_9GAMM</name>
<dbReference type="InterPro" id="IPR051220">
    <property type="entry name" value="TFA_Chaperone"/>
</dbReference>
<dbReference type="KEGG" id="ptt:VY86_14740"/>
<dbReference type="STRING" id="230089.VY86_14740"/>
<reference evidence="1 2" key="1">
    <citation type="journal article" date="2015" name="J. Biotechnol.">
        <title>Complete genome sequence of Photorhabdus temperata subsp. thracensis 39-8(T), an entomopathogenic bacterium for the improved commercial bioinsecticide.</title>
        <authorList>
            <person name="Kwak Y."/>
            <person name="Shin J.H."/>
        </authorList>
    </citation>
    <scope>NUCLEOTIDE SEQUENCE [LARGE SCALE GENOMIC DNA]</scope>
    <source>
        <strain evidence="1 2">DSM 15199</strain>
    </source>
</reference>
<dbReference type="RefSeq" id="WP_046975499.1">
    <property type="nucleotide sequence ID" value="NZ_CAWQPG010000190.1"/>
</dbReference>
<gene>
    <name evidence="1" type="ORF">VY86_14740</name>
</gene>
<dbReference type="OrthoDB" id="8596093at2"/>
<organism evidence="1 2">
    <name type="scientific">Photorhabdus thracensis</name>
    <dbReference type="NCBI Taxonomy" id="230089"/>
    <lineage>
        <taxon>Bacteria</taxon>
        <taxon>Pseudomonadati</taxon>
        <taxon>Pseudomonadota</taxon>
        <taxon>Gammaproteobacteria</taxon>
        <taxon>Enterobacterales</taxon>
        <taxon>Morganellaceae</taxon>
        <taxon>Photorhabdus</taxon>
    </lineage>
</organism>